<keyword evidence="2" id="KW-1185">Reference proteome</keyword>
<evidence type="ECO:0000313" key="1">
    <source>
        <dbReference type="EMBL" id="ADV44834.1"/>
    </source>
</evidence>
<organism evidence="1 2">
    <name type="scientific">Bacteroides helcogenes (strain ATCC 35417 / DSM 20613 / JCM 6297 / CCUG 15421 / P 36-108)</name>
    <dbReference type="NCBI Taxonomy" id="693979"/>
    <lineage>
        <taxon>Bacteria</taxon>
        <taxon>Pseudomonadati</taxon>
        <taxon>Bacteroidota</taxon>
        <taxon>Bacteroidia</taxon>
        <taxon>Bacteroidales</taxon>
        <taxon>Bacteroidaceae</taxon>
        <taxon>Bacteroides</taxon>
    </lineage>
</organism>
<dbReference type="EMBL" id="CP002352">
    <property type="protein sequence ID" value="ADV44834.1"/>
    <property type="molecule type" value="Genomic_DNA"/>
</dbReference>
<reference key="1">
    <citation type="submission" date="2010-11" db="EMBL/GenBank/DDBJ databases">
        <title>The complete genome of Bacteroides helcogenes P 36-108.</title>
        <authorList>
            <consortium name="US DOE Joint Genome Institute (JGI-PGF)"/>
            <person name="Lucas S."/>
            <person name="Copeland A."/>
            <person name="Lapidus A."/>
            <person name="Bruce D."/>
            <person name="Goodwin L."/>
            <person name="Pitluck S."/>
            <person name="Kyrpides N."/>
            <person name="Mavromatis K."/>
            <person name="Ivanova N."/>
            <person name="Zeytun A."/>
            <person name="Brettin T."/>
            <person name="Detter J.C."/>
            <person name="Tapia R."/>
            <person name="Han C."/>
            <person name="Land M."/>
            <person name="Hauser L."/>
            <person name="Markowitz V."/>
            <person name="Cheng J.-F."/>
            <person name="Hugenholtz P."/>
            <person name="Woyke T."/>
            <person name="Wu D."/>
            <person name="Gronow S."/>
            <person name="Wellnitz S."/>
            <person name="Brambilla E."/>
            <person name="Klenk H.-P."/>
            <person name="Eisen J.A."/>
        </authorList>
    </citation>
    <scope>NUCLEOTIDE SEQUENCE</scope>
    <source>
        <strain>P 36-108</strain>
    </source>
</reference>
<proteinExistence type="predicted"/>
<protein>
    <submittedName>
        <fullName evidence="1">Uncharacterized protein</fullName>
    </submittedName>
</protein>
<dbReference type="RefSeq" id="WP_013548421.1">
    <property type="nucleotide sequence ID" value="NC_014933.1"/>
</dbReference>
<dbReference type="KEGG" id="bhl:Bache_2899"/>
<reference evidence="1 2" key="2">
    <citation type="journal article" date="2011" name="Stand. Genomic Sci.">
        <title>Complete genome sequence of Bacteroides helcogenes type strain (P 36-108).</title>
        <authorList>
            <person name="Pati A."/>
            <person name="Gronow S."/>
            <person name="Zeytun A."/>
            <person name="Lapidus A."/>
            <person name="Nolan M."/>
            <person name="Hammon N."/>
            <person name="Deshpande S."/>
            <person name="Cheng J.F."/>
            <person name="Tapia R."/>
            <person name="Han C."/>
            <person name="Goodwin L."/>
            <person name="Pitluck S."/>
            <person name="Liolios K."/>
            <person name="Pagani I."/>
            <person name="Ivanova N."/>
            <person name="Mavromatis K."/>
            <person name="Chen A."/>
            <person name="Palaniappan K."/>
            <person name="Land M."/>
            <person name="Hauser L."/>
            <person name="Chang Y.J."/>
            <person name="Jeffries C.D."/>
            <person name="Detter J.C."/>
            <person name="Brambilla E."/>
            <person name="Rohde M."/>
            <person name="Goker M."/>
            <person name="Woyke T."/>
            <person name="Bristow J."/>
            <person name="Eisen J.A."/>
            <person name="Markowitz V."/>
            <person name="Hugenholtz P."/>
            <person name="Kyrpides N.C."/>
            <person name="Klenk H.P."/>
            <person name="Lucas S."/>
        </authorList>
    </citation>
    <scope>NUCLEOTIDE SEQUENCE [LARGE SCALE GENOMIC DNA]</scope>
    <source>
        <strain evidence="2">ATCC 35417 / DSM 20613 / JCM 6297 / CCUG 15421 / P 36-108</strain>
    </source>
</reference>
<sequence length="67" mass="7932">MLQSYTLIRDVKTVGKHINNTLKEYPSCAPCCHCLRVSWDLYFVLRHFISALLVVQRYFIGNTVWNR</sequence>
<accession>E6SP77</accession>
<dbReference type="Proteomes" id="UP000008630">
    <property type="component" value="Chromosome"/>
</dbReference>
<gene>
    <name evidence="1" type="ordered locus">Bache_2899</name>
</gene>
<dbReference type="HOGENOM" id="CLU_2803634_0_0_10"/>
<evidence type="ECO:0000313" key="2">
    <source>
        <dbReference type="Proteomes" id="UP000008630"/>
    </source>
</evidence>
<name>E6SP77_BACT6</name>
<dbReference type="AlphaFoldDB" id="E6SP77"/>